<feature type="domain" description="Methionyl/Valyl/Leucyl/Isoleucyl-tRNA synthetase anticodon-binding" evidence="6">
    <location>
        <begin position="37"/>
        <end position="189"/>
    </location>
</feature>
<dbReference type="InterPro" id="IPR013155">
    <property type="entry name" value="M/V/L/I-tRNA-synth_anticd-bd"/>
</dbReference>
<keyword evidence="4" id="KW-0648">Protein biosynthesis</keyword>
<dbReference type="Proteomes" id="UP001165060">
    <property type="component" value="Unassembled WGS sequence"/>
</dbReference>
<dbReference type="Gene3D" id="1.10.730.20">
    <property type="match status" value="1"/>
</dbReference>
<reference evidence="7 8" key="1">
    <citation type="journal article" date="2023" name="Commun. Biol.">
        <title>Genome analysis of Parmales, the sister group of diatoms, reveals the evolutionary specialization of diatoms from phago-mixotrophs to photoautotrophs.</title>
        <authorList>
            <person name="Ban H."/>
            <person name="Sato S."/>
            <person name="Yoshikawa S."/>
            <person name="Yamada K."/>
            <person name="Nakamura Y."/>
            <person name="Ichinomiya M."/>
            <person name="Sato N."/>
            <person name="Blanc-Mathieu R."/>
            <person name="Endo H."/>
            <person name="Kuwata A."/>
            <person name="Ogata H."/>
        </authorList>
    </citation>
    <scope>NUCLEOTIDE SEQUENCE [LARGE SCALE GENOMIC DNA]</scope>
</reference>
<proteinExistence type="predicted"/>
<keyword evidence="2" id="KW-0547">Nucleotide-binding</keyword>
<accession>A0ABQ6NDM4</accession>
<evidence type="ECO:0000256" key="5">
    <source>
        <dbReference type="ARBA" id="ARBA00023146"/>
    </source>
</evidence>
<evidence type="ECO:0000313" key="8">
    <source>
        <dbReference type="Proteomes" id="UP001165060"/>
    </source>
</evidence>
<dbReference type="CDD" id="cd07960">
    <property type="entry name" value="Anticodon_Ia_Ile_BEm"/>
    <property type="match status" value="1"/>
</dbReference>
<evidence type="ECO:0000313" key="7">
    <source>
        <dbReference type="EMBL" id="GMI58361.1"/>
    </source>
</evidence>
<dbReference type="InterPro" id="IPR009080">
    <property type="entry name" value="tRNAsynth_Ia_anticodon-bd"/>
</dbReference>
<dbReference type="PANTHER" id="PTHR42765">
    <property type="entry name" value="SOLEUCYL-TRNA SYNTHETASE"/>
    <property type="match status" value="1"/>
</dbReference>
<keyword evidence="1" id="KW-0436">Ligase</keyword>
<organism evidence="7 8">
    <name type="scientific">Tetraparma gracilis</name>
    <dbReference type="NCBI Taxonomy" id="2962635"/>
    <lineage>
        <taxon>Eukaryota</taxon>
        <taxon>Sar</taxon>
        <taxon>Stramenopiles</taxon>
        <taxon>Ochrophyta</taxon>
        <taxon>Bolidophyceae</taxon>
        <taxon>Parmales</taxon>
        <taxon>Triparmaceae</taxon>
        <taxon>Tetraparma</taxon>
    </lineage>
</organism>
<name>A0ABQ6NDM4_9STRA</name>
<evidence type="ECO:0000256" key="3">
    <source>
        <dbReference type="ARBA" id="ARBA00022840"/>
    </source>
</evidence>
<evidence type="ECO:0000259" key="6">
    <source>
        <dbReference type="Pfam" id="PF08264"/>
    </source>
</evidence>
<dbReference type="EMBL" id="BRYB01006468">
    <property type="protein sequence ID" value="GMI58361.1"/>
    <property type="molecule type" value="Genomic_DNA"/>
</dbReference>
<gene>
    <name evidence="7" type="ORF">TeGR_g8959</name>
</gene>
<evidence type="ECO:0000256" key="2">
    <source>
        <dbReference type="ARBA" id="ARBA00022741"/>
    </source>
</evidence>
<dbReference type="Pfam" id="PF08264">
    <property type="entry name" value="Anticodon_1"/>
    <property type="match status" value="1"/>
</dbReference>
<protein>
    <recommendedName>
        <fullName evidence="6">Methionyl/Valyl/Leucyl/Isoleucyl-tRNA synthetase anticodon-binding domain-containing protein</fullName>
    </recommendedName>
</protein>
<feature type="non-terminal residue" evidence="7">
    <location>
        <position position="1"/>
    </location>
</feature>
<keyword evidence="8" id="KW-1185">Reference proteome</keyword>
<keyword evidence="5" id="KW-0030">Aminoacyl-tRNA synthetase</keyword>
<sequence>FESQRKLRNTARFILGNLPDFDPSVDAVPYADLPSLDKYILGLLSDMLKEADAAYEAYDYARVVNCLLRFCSADLSNFYLDASKDRLYISDSTDTRRRSCQTTLDIVMDGVMMALAPILPHMAEDIFQNRVLPSATGPRGSVFEKLWPELDFAKHDEALWSKVRSIRDDANQVMELARADKVIGASMDAVLVLAVPEGDALRGALEGMAAEAAGGNDVDTLRYALMISRIDVVAAEDAVKERCGSYVVEGGVSGYALGVAVAADQGLTKCQRCWFFTDDVGKGGEGCEHDLCARCNGIVKKKGFVVDRTPSEQMA</sequence>
<dbReference type="InterPro" id="IPR050081">
    <property type="entry name" value="Ile-tRNA_ligase"/>
</dbReference>
<keyword evidence="3" id="KW-0067">ATP-binding</keyword>
<comment type="caution">
    <text evidence="7">The sequence shown here is derived from an EMBL/GenBank/DDBJ whole genome shotgun (WGS) entry which is preliminary data.</text>
</comment>
<dbReference type="SUPFAM" id="SSF47323">
    <property type="entry name" value="Anticodon-binding domain of a subclass of class I aminoacyl-tRNA synthetases"/>
    <property type="match status" value="1"/>
</dbReference>
<evidence type="ECO:0000256" key="1">
    <source>
        <dbReference type="ARBA" id="ARBA00022598"/>
    </source>
</evidence>
<dbReference type="PANTHER" id="PTHR42765:SF1">
    <property type="entry name" value="ISOLEUCINE--TRNA LIGASE, MITOCHONDRIAL"/>
    <property type="match status" value="1"/>
</dbReference>
<dbReference type="InterPro" id="IPR033708">
    <property type="entry name" value="Anticodon_Ile_BEm"/>
</dbReference>
<evidence type="ECO:0000256" key="4">
    <source>
        <dbReference type="ARBA" id="ARBA00022917"/>
    </source>
</evidence>